<evidence type="ECO:0000256" key="9">
    <source>
        <dbReference type="PIRSR" id="PIRSR500133-1"/>
    </source>
</evidence>
<feature type="binding site" evidence="10">
    <location>
        <position position="163"/>
    </location>
    <ligand>
        <name>NAD(+)</name>
        <dbReference type="ChEBI" id="CHEBI:57540"/>
    </ligand>
</feature>
<dbReference type="SUPFAM" id="SSF52413">
    <property type="entry name" value="UDP-glucose/GDP-mannose dehydrogenase C-terminal domain"/>
    <property type="match status" value="1"/>
</dbReference>
<evidence type="ECO:0000256" key="8">
    <source>
        <dbReference type="PIRNR" id="PIRNR000124"/>
    </source>
</evidence>
<dbReference type="PIRSF" id="PIRSF000124">
    <property type="entry name" value="UDPglc_GDPman_dh"/>
    <property type="match status" value="1"/>
</dbReference>
<feature type="binding site" evidence="10">
    <location>
        <begin position="130"/>
        <end position="131"/>
    </location>
    <ligand>
        <name>NAD(+)</name>
        <dbReference type="ChEBI" id="CHEBI:57540"/>
    </ligand>
</feature>
<dbReference type="Gene3D" id="1.20.5.100">
    <property type="entry name" value="Cytochrome c1, transmembrane anchor, C-terminal"/>
    <property type="match status" value="1"/>
</dbReference>
<keyword evidence="4" id="KW-0560">Oxidoreductase</keyword>
<dbReference type="InterPro" id="IPR014026">
    <property type="entry name" value="UDP-Glc/GDP-Man_DH_dimer"/>
</dbReference>
<dbReference type="Pfam" id="PF03721">
    <property type="entry name" value="UDPG_MGDP_dh_N"/>
    <property type="match status" value="1"/>
</dbReference>
<dbReference type="Pfam" id="PF03720">
    <property type="entry name" value="UDPG_MGDP_dh_C"/>
    <property type="match status" value="1"/>
</dbReference>
<reference evidence="13" key="1">
    <citation type="submission" date="2012-11" db="EMBL/GenBank/DDBJ databases">
        <authorList>
            <person name="Lucero-Rivera Y.E."/>
            <person name="Tovar-Ramirez D."/>
        </authorList>
    </citation>
    <scope>NUCLEOTIDE SEQUENCE [LARGE SCALE GENOMIC DNA]</scope>
    <source>
        <strain evidence="13">Araruama</strain>
    </source>
</reference>
<feature type="binding site" evidence="10">
    <location>
        <position position="344"/>
    </location>
    <ligand>
        <name>NAD(+)</name>
        <dbReference type="ChEBI" id="CHEBI:57540"/>
    </ligand>
</feature>
<dbReference type="PANTHER" id="PTHR11374">
    <property type="entry name" value="UDP-GLUCOSE DEHYDROGENASE/UDP-MANNAC DEHYDROGENASE"/>
    <property type="match status" value="1"/>
</dbReference>
<accession>A0A1V1P513</accession>
<feature type="binding site" evidence="10">
    <location>
        <begin position="89"/>
        <end position="93"/>
    </location>
    <ligand>
        <name>NAD(+)</name>
        <dbReference type="ChEBI" id="CHEBI:57540"/>
    </ligand>
</feature>
<protein>
    <recommendedName>
        <fullName evidence="3">UDP-glucose 6-dehydrogenase</fullName>
        <ecNumber evidence="3">1.1.1.22</ecNumber>
    </recommendedName>
</protein>
<evidence type="ECO:0000313" key="12">
    <source>
        <dbReference type="EMBL" id="ETR69835.1"/>
    </source>
</evidence>
<comment type="pathway">
    <text evidence="1">Nucleotide-sugar biosynthesis; UDP-alpha-D-glucuronate biosynthesis; UDP-alpha-D-glucuronate from UDP-alpha-D-glucose: step 1/1.</text>
</comment>
<organism evidence="12 13">
    <name type="scientific">Candidatus Magnetoglobus multicellularis str. Araruama</name>
    <dbReference type="NCBI Taxonomy" id="890399"/>
    <lineage>
        <taxon>Bacteria</taxon>
        <taxon>Pseudomonadati</taxon>
        <taxon>Thermodesulfobacteriota</taxon>
        <taxon>Desulfobacteria</taxon>
        <taxon>Desulfobacterales</taxon>
        <taxon>Desulfobacteraceae</taxon>
        <taxon>Candidatus Magnetoglobus</taxon>
    </lineage>
</organism>
<dbReference type="SUPFAM" id="SSF51735">
    <property type="entry name" value="NAD(P)-binding Rossmann-fold domains"/>
    <property type="match status" value="1"/>
</dbReference>
<dbReference type="FunFam" id="3.40.50.720:FF:000032">
    <property type="entry name" value="UDP-glucose 6-dehydrogenase"/>
    <property type="match status" value="1"/>
</dbReference>
<dbReference type="GO" id="GO:0006024">
    <property type="term" value="P:glycosaminoglycan biosynthetic process"/>
    <property type="evidence" value="ECO:0007669"/>
    <property type="project" value="TreeGrafter"/>
</dbReference>
<feature type="binding site" evidence="10">
    <location>
        <begin position="11"/>
        <end position="16"/>
    </location>
    <ligand>
        <name>NAD(+)</name>
        <dbReference type="ChEBI" id="CHEBI:57540"/>
    </ligand>
</feature>
<dbReference type="Proteomes" id="UP000189670">
    <property type="component" value="Unassembled WGS sequence"/>
</dbReference>
<dbReference type="SUPFAM" id="SSF48179">
    <property type="entry name" value="6-phosphogluconate dehydrogenase C-terminal domain-like"/>
    <property type="match status" value="1"/>
</dbReference>
<evidence type="ECO:0000256" key="2">
    <source>
        <dbReference type="ARBA" id="ARBA00006601"/>
    </source>
</evidence>
<comment type="similarity">
    <text evidence="2 8">Belongs to the UDP-glucose/GDP-mannose dehydrogenase family.</text>
</comment>
<evidence type="ECO:0000256" key="3">
    <source>
        <dbReference type="ARBA" id="ARBA00012954"/>
    </source>
</evidence>
<dbReference type="UniPathway" id="UPA00038">
    <property type="reaction ID" value="UER00491"/>
</dbReference>
<dbReference type="AlphaFoldDB" id="A0A1V1P513"/>
<dbReference type="InterPro" id="IPR017476">
    <property type="entry name" value="UDP-Glc/GDP-Man"/>
</dbReference>
<dbReference type="InterPro" id="IPR036220">
    <property type="entry name" value="UDP-Glc/GDP-Man_DH_C_sf"/>
</dbReference>
<dbReference type="GO" id="GO:0003979">
    <property type="term" value="F:UDP-glucose 6-dehydrogenase activity"/>
    <property type="evidence" value="ECO:0007669"/>
    <property type="project" value="UniProtKB-EC"/>
</dbReference>
<evidence type="ECO:0000256" key="1">
    <source>
        <dbReference type="ARBA" id="ARBA00004701"/>
    </source>
</evidence>
<feature type="active site" description="Nucleophile" evidence="9">
    <location>
        <position position="274"/>
    </location>
</feature>
<dbReference type="PANTHER" id="PTHR11374:SF3">
    <property type="entry name" value="UDP-GLUCOSE 6-DEHYDROGENASE"/>
    <property type="match status" value="1"/>
</dbReference>
<sequence length="455" mass="50235">MGTQKKIACIGAGYVGGPTMAVIAYKNPKCVVTVVDINQERIDVWNSDTLPVYEPGLNEIVKKVRGKNLFFSTDVDKAIAENDIIFIAVNTPTKDYGVGQNMAADLQHWETIARQIRDVATSDKIIVEKSTLPVKTAEAMEIILNTGSDFHFEVISNPEFLAEGTAVSDLLDPDRVLIGSRETESGQKAKDELFEIFNAWIPQEKIITTNTFSAELSKLVSNAFLAQRVSSINAISAVCEATGADVQEVSKAVGADSRIGSKFLNASVGFGGSCFRKDILNLVYICHMNHLHEVATYFENIINMNHFQMQRFVDNVVRSMFNTVAGRKICIFGCAFKADTDDVRESPAIPVAQTLIAEKAKLVISDPKAMDNMKEVLGDPKNVDFVADPYEAAKDSHAILIITEWPVYSTLDYQKLFDVMVKPAYLFDGRNMVNRNACFNIGFNVHSIGKKALIH</sequence>
<comment type="catalytic activity">
    <reaction evidence="6">
        <text>UDP-alpha-D-glucose + 2 NAD(+) + H2O = UDP-alpha-D-glucuronate + 2 NADH + 3 H(+)</text>
        <dbReference type="Rhea" id="RHEA:23596"/>
        <dbReference type="ChEBI" id="CHEBI:15377"/>
        <dbReference type="ChEBI" id="CHEBI:15378"/>
        <dbReference type="ChEBI" id="CHEBI:57540"/>
        <dbReference type="ChEBI" id="CHEBI:57945"/>
        <dbReference type="ChEBI" id="CHEBI:58052"/>
        <dbReference type="ChEBI" id="CHEBI:58885"/>
        <dbReference type="EC" id="1.1.1.22"/>
    </reaction>
</comment>
<evidence type="ECO:0000256" key="5">
    <source>
        <dbReference type="ARBA" id="ARBA00023027"/>
    </source>
</evidence>
<dbReference type="InterPro" id="IPR014027">
    <property type="entry name" value="UDP-Glc/GDP-Man_DH_C"/>
</dbReference>
<dbReference type="PIRSF" id="PIRSF500133">
    <property type="entry name" value="UDPglc_DH_euk"/>
    <property type="match status" value="1"/>
</dbReference>
<dbReference type="InterPro" id="IPR036291">
    <property type="entry name" value="NAD(P)-bd_dom_sf"/>
</dbReference>
<dbReference type="EC" id="1.1.1.22" evidence="3"/>
<dbReference type="FunFam" id="1.20.5.100:FF:000001">
    <property type="entry name" value="UDP-glucose 6-dehydrogenase"/>
    <property type="match status" value="1"/>
</dbReference>
<feature type="binding site" evidence="10">
    <location>
        <position position="36"/>
    </location>
    <ligand>
        <name>NAD(+)</name>
        <dbReference type="ChEBI" id="CHEBI:57540"/>
    </ligand>
</feature>
<dbReference type="SMART" id="SM00984">
    <property type="entry name" value="UDPG_MGDP_dh_C"/>
    <property type="match status" value="1"/>
</dbReference>
<dbReference type="EMBL" id="ATBP01000546">
    <property type="protein sequence ID" value="ETR69835.1"/>
    <property type="molecule type" value="Genomic_DNA"/>
</dbReference>
<dbReference type="Gene3D" id="3.40.50.720">
    <property type="entry name" value="NAD(P)-binding Rossmann-like Domain"/>
    <property type="match status" value="2"/>
</dbReference>
<comment type="caution">
    <text evidence="12">The sequence shown here is derived from an EMBL/GenBank/DDBJ whole genome shotgun (WGS) entry which is preliminary data.</text>
</comment>
<dbReference type="Pfam" id="PF00984">
    <property type="entry name" value="UDPG_MGDP_dh"/>
    <property type="match status" value="1"/>
</dbReference>
<evidence type="ECO:0000256" key="10">
    <source>
        <dbReference type="PIRSR" id="PIRSR500133-3"/>
    </source>
</evidence>
<dbReference type="InterPro" id="IPR028356">
    <property type="entry name" value="UDPglc_DH_euk"/>
</dbReference>
<dbReference type="FunFam" id="3.40.50.720:FF:000193">
    <property type="entry name" value="UDP-glucose 6-dehydrogenase"/>
    <property type="match status" value="1"/>
</dbReference>
<evidence type="ECO:0000256" key="7">
    <source>
        <dbReference type="ARBA" id="ARBA00053241"/>
    </source>
</evidence>
<feature type="binding site" evidence="10">
    <location>
        <begin position="274"/>
        <end position="277"/>
    </location>
    <ligand>
        <name>NAD(+)</name>
        <dbReference type="ChEBI" id="CHEBI:57540"/>
    </ligand>
</feature>
<evidence type="ECO:0000313" key="13">
    <source>
        <dbReference type="Proteomes" id="UP000189670"/>
    </source>
</evidence>
<comment type="function">
    <text evidence="7">Catalyzes the conversion of UDP-glucose into UDP-glucuronate, one of the precursors of teichuronic acid.</text>
</comment>
<gene>
    <name evidence="12" type="ORF">OMM_03663</name>
</gene>
<evidence type="ECO:0000256" key="4">
    <source>
        <dbReference type="ARBA" id="ARBA00023002"/>
    </source>
</evidence>
<evidence type="ECO:0000256" key="6">
    <source>
        <dbReference type="ARBA" id="ARBA00047473"/>
    </source>
</evidence>
<feature type="domain" description="UDP-glucose/GDP-mannose dehydrogenase C-terminal" evidence="11">
    <location>
        <begin position="330"/>
        <end position="435"/>
    </location>
</feature>
<dbReference type="NCBIfam" id="TIGR03026">
    <property type="entry name" value="NDP-sugDHase"/>
    <property type="match status" value="1"/>
</dbReference>
<keyword evidence="5 10" id="KW-0520">NAD</keyword>
<dbReference type="InterPro" id="IPR001732">
    <property type="entry name" value="UDP-Glc/GDP-Man_DH_N"/>
</dbReference>
<dbReference type="GO" id="GO:0051287">
    <property type="term" value="F:NAD binding"/>
    <property type="evidence" value="ECO:0007669"/>
    <property type="project" value="InterPro"/>
</dbReference>
<proteinExistence type="inferred from homology"/>
<name>A0A1V1P513_9BACT</name>
<dbReference type="GO" id="GO:0006065">
    <property type="term" value="P:UDP-glucuronate biosynthetic process"/>
    <property type="evidence" value="ECO:0007669"/>
    <property type="project" value="UniProtKB-UniPathway"/>
</dbReference>
<dbReference type="InterPro" id="IPR008927">
    <property type="entry name" value="6-PGluconate_DH-like_C_sf"/>
</dbReference>
<evidence type="ECO:0000259" key="11">
    <source>
        <dbReference type="SMART" id="SM00984"/>
    </source>
</evidence>
<feature type="binding site" evidence="10">
    <location>
        <position position="41"/>
    </location>
    <ligand>
        <name>NAD(+)</name>
        <dbReference type="ChEBI" id="CHEBI:57540"/>
    </ligand>
</feature>